<evidence type="ECO:0000313" key="3">
    <source>
        <dbReference type="Proteomes" id="UP000663088"/>
    </source>
</evidence>
<organism evidence="2 3">
    <name type="scientific">Candidatus Methylacidiphilum infernorum</name>
    <dbReference type="NCBI Taxonomy" id="511746"/>
    <lineage>
        <taxon>Bacteria</taxon>
        <taxon>Pseudomonadati</taxon>
        <taxon>Verrucomicrobiota</taxon>
        <taxon>Methylacidiphilae</taxon>
        <taxon>Methylacidiphilales</taxon>
        <taxon>Methylacidiphilaceae</taxon>
        <taxon>Methylacidiphilum (ex Ratnadevi et al. 2023)</taxon>
    </lineage>
</organism>
<sequence length="207" mass="24528">MNNSMIAHEPEEKEESDLSKIVYPEDLGTPFPDYSEDRSSSLSLKALLFEAYFFQRLGKEIPKNRDNEPVFPAIIVERSFFLSLLEGEYPLWAQMYDEAPEAWEEWFIIDNPKKPGSVILSMPIDQKGVGIHSLDFIQRSHHPMKEELLECCKKLKESCNALYSLWEKRKFRFVTFERLPKGFVNRRHRLQQATRREKVFVPYENYE</sequence>
<reference evidence="2 3" key="1">
    <citation type="submission" date="2020-12" db="EMBL/GenBank/DDBJ databases">
        <authorList>
            <person name="Awala S.I."/>
            <person name="Gwak J.-H."/>
            <person name="Kim S.-J."/>
            <person name="Rhee S.-K."/>
        </authorList>
    </citation>
    <scope>NUCLEOTIDE SEQUENCE [LARGE SCALE GENOMIC DNA]</scope>
    <source>
        <strain evidence="2 3">IT5</strain>
    </source>
</reference>
<dbReference type="RefSeq" id="WP_206847240.1">
    <property type="nucleotide sequence ID" value="NZ_CP065956.1"/>
</dbReference>
<name>A0ABX7PV25_9BACT</name>
<evidence type="ECO:0000313" key="2">
    <source>
        <dbReference type="EMBL" id="QSR86850.1"/>
    </source>
</evidence>
<keyword evidence="3" id="KW-1185">Reference proteome</keyword>
<feature type="region of interest" description="Disordered" evidence="1">
    <location>
        <begin position="1"/>
        <end position="20"/>
    </location>
</feature>
<proteinExistence type="predicted"/>
<dbReference type="EMBL" id="CP065956">
    <property type="protein sequence ID" value="QSR86850.1"/>
    <property type="molecule type" value="Genomic_DNA"/>
</dbReference>
<protein>
    <submittedName>
        <fullName evidence="2">Uncharacterized protein</fullName>
    </submittedName>
</protein>
<evidence type="ECO:0000256" key="1">
    <source>
        <dbReference type="SAM" id="MobiDB-lite"/>
    </source>
</evidence>
<gene>
    <name evidence="2" type="ORF">EM20IM_00295</name>
</gene>
<dbReference type="Proteomes" id="UP000663088">
    <property type="component" value="Chromosome"/>
</dbReference>
<accession>A0ABX7PV25</accession>